<accession>A0A8S1UX19</accession>
<organism evidence="2 3">
    <name type="scientific">Paramecium octaurelia</name>
    <dbReference type="NCBI Taxonomy" id="43137"/>
    <lineage>
        <taxon>Eukaryota</taxon>
        <taxon>Sar</taxon>
        <taxon>Alveolata</taxon>
        <taxon>Ciliophora</taxon>
        <taxon>Intramacronucleata</taxon>
        <taxon>Oligohymenophorea</taxon>
        <taxon>Peniculida</taxon>
        <taxon>Parameciidae</taxon>
        <taxon>Paramecium</taxon>
    </lineage>
</organism>
<keyword evidence="3" id="KW-1185">Reference proteome</keyword>
<feature type="region of interest" description="Disordered" evidence="1">
    <location>
        <begin position="46"/>
        <end position="65"/>
    </location>
</feature>
<protein>
    <submittedName>
        <fullName evidence="2">Uncharacterized protein</fullName>
    </submittedName>
</protein>
<evidence type="ECO:0000313" key="3">
    <source>
        <dbReference type="Proteomes" id="UP000683925"/>
    </source>
</evidence>
<evidence type="ECO:0000313" key="2">
    <source>
        <dbReference type="EMBL" id="CAD8169668.1"/>
    </source>
</evidence>
<sequence length="65" mass="7610">MTISIKSTQLSCRMKKQIIQSYTVHRNTKIGEAIQYYIKINSEHSQLKQETNKTDSIQESINHQN</sequence>
<name>A0A8S1UX19_PAROT</name>
<evidence type="ECO:0000256" key="1">
    <source>
        <dbReference type="SAM" id="MobiDB-lite"/>
    </source>
</evidence>
<reference evidence="2" key="1">
    <citation type="submission" date="2021-01" db="EMBL/GenBank/DDBJ databases">
        <authorList>
            <consortium name="Genoscope - CEA"/>
            <person name="William W."/>
        </authorList>
    </citation>
    <scope>NUCLEOTIDE SEQUENCE</scope>
</reference>
<gene>
    <name evidence="2" type="ORF">POCTA_138.1.T0540063</name>
</gene>
<dbReference type="AlphaFoldDB" id="A0A8S1UX19"/>
<proteinExistence type="predicted"/>
<dbReference type="Proteomes" id="UP000683925">
    <property type="component" value="Unassembled WGS sequence"/>
</dbReference>
<dbReference type="EMBL" id="CAJJDP010000054">
    <property type="protein sequence ID" value="CAD8169668.1"/>
    <property type="molecule type" value="Genomic_DNA"/>
</dbReference>
<comment type="caution">
    <text evidence="2">The sequence shown here is derived from an EMBL/GenBank/DDBJ whole genome shotgun (WGS) entry which is preliminary data.</text>
</comment>
<feature type="compositionally biased region" description="Polar residues" evidence="1">
    <location>
        <begin position="54"/>
        <end position="65"/>
    </location>
</feature>